<evidence type="ECO:0000256" key="1">
    <source>
        <dbReference type="ARBA" id="ARBA00022898"/>
    </source>
</evidence>
<accession>A0A844GZV3</accession>
<dbReference type="AlphaFoldDB" id="A0A844GZV3"/>
<reference evidence="6 7" key="1">
    <citation type="submission" date="2019-11" db="EMBL/GenBank/DDBJ databases">
        <authorList>
            <person name="Dong K."/>
        </authorList>
    </citation>
    <scope>NUCLEOTIDE SEQUENCE [LARGE SCALE GENOMIC DNA]</scope>
    <source>
        <strain evidence="6 7">JCM 17370</strain>
    </source>
</reference>
<dbReference type="GO" id="GO:0008483">
    <property type="term" value="F:transaminase activity"/>
    <property type="evidence" value="ECO:0007669"/>
    <property type="project" value="UniProtKB-KW"/>
</dbReference>
<protein>
    <submittedName>
        <fullName evidence="6">DegT/DnrJ/EryC1/StrS family aminotransferase</fullName>
    </submittedName>
</protein>
<evidence type="ECO:0000313" key="7">
    <source>
        <dbReference type="Proteomes" id="UP000442533"/>
    </source>
</evidence>
<dbReference type="InterPro" id="IPR015421">
    <property type="entry name" value="PyrdxlP-dep_Trfase_major"/>
</dbReference>
<dbReference type="RefSeq" id="WP_155063641.1">
    <property type="nucleotide sequence ID" value="NZ_WMIF01000005.1"/>
</dbReference>
<dbReference type="PIRSF" id="PIRSF000390">
    <property type="entry name" value="PLP_StrS"/>
    <property type="match status" value="1"/>
</dbReference>
<comment type="similarity">
    <text evidence="2 5">Belongs to the DegT/DnrJ/EryC1 family.</text>
</comment>
<keyword evidence="6" id="KW-0808">Transferase</keyword>
<evidence type="ECO:0000256" key="5">
    <source>
        <dbReference type="RuleBase" id="RU004508"/>
    </source>
</evidence>
<dbReference type="Proteomes" id="UP000442533">
    <property type="component" value="Unassembled WGS sequence"/>
</dbReference>
<dbReference type="PANTHER" id="PTHR30244:SF9">
    <property type="entry name" value="PROTEIN RV3402C"/>
    <property type="match status" value="1"/>
</dbReference>
<dbReference type="PANTHER" id="PTHR30244">
    <property type="entry name" value="TRANSAMINASE"/>
    <property type="match status" value="1"/>
</dbReference>
<comment type="caution">
    <text evidence="6">The sequence shown here is derived from an EMBL/GenBank/DDBJ whole genome shotgun (WGS) entry which is preliminary data.</text>
</comment>
<dbReference type="GO" id="GO:0000271">
    <property type="term" value="P:polysaccharide biosynthetic process"/>
    <property type="evidence" value="ECO:0007669"/>
    <property type="project" value="TreeGrafter"/>
</dbReference>
<evidence type="ECO:0000256" key="4">
    <source>
        <dbReference type="PIRSR" id="PIRSR000390-2"/>
    </source>
</evidence>
<evidence type="ECO:0000256" key="2">
    <source>
        <dbReference type="ARBA" id="ARBA00037999"/>
    </source>
</evidence>
<gene>
    <name evidence="6" type="ORF">GL279_05695</name>
</gene>
<sequence length="375" mass="40615">MTDSPAVDSPIYVTRPILPPLAEVMPYLEQIWSSRILSNGGPMLKRFEAELAAWMGVEHLSIQCNASISLVVALRHYGITGEVITSPFSFVATSHAIRWAGAEPVFADIQAGSMGLDPAAVEARITPRTQAIMAVHCYGIPCDTEGLADVARRHGLRLIYDAAHAFGVRVDGKPLVAEGDLSVLSFHATKVFNSFEGGAIVAPDLETKLALDRMGNYGIVDELTVTETGLNAKISELHAAMGLALLPHMDDALAARAAVAARYREGLAGVAGLDCLCPARDGHNSYAFPIRVGADYPLDRDGLYDRLRQDQIFARRYFYPLISDMPMYRDLASAAPQDLPVARDVADHILCLPIYPDLDPADQARIIGIIQRPVA</sequence>
<keyword evidence="6" id="KW-0032">Aminotransferase</keyword>
<dbReference type="Gene3D" id="3.40.640.10">
    <property type="entry name" value="Type I PLP-dependent aspartate aminotransferase-like (Major domain)"/>
    <property type="match status" value="1"/>
</dbReference>
<keyword evidence="7" id="KW-1185">Reference proteome</keyword>
<feature type="active site" description="Proton acceptor" evidence="3">
    <location>
        <position position="190"/>
    </location>
</feature>
<proteinExistence type="inferred from homology"/>
<keyword evidence="1 4" id="KW-0663">Pyridoxal phosphate</keyword>
<name>A0A844GZV3_9RHOB</name>
<dbReference type="InterPro" id="IPR000653">
    <property type="entry name" value="DegT/StrS_aminotransferase"/>
</dbReference>
<dbReference type="GO" id="GO:0030170">
    <property type="term" value="F:pyridoxal phosphate binding"/>
    <property type="evidence" value="ECO:0007669"/>
    <property type="project" value="TreeGrafter"/>
</dbReference>
<dbReference type="SUPFAM" id="SSF53383">
    <property type="entry name" value="PLP-dependent transferases"/>
    <property type="match status" value="1"/>
</dbReference>
<dbReference type="Gene3D" id="3.90.1150.10">
    <property type="entry name" value="Aspartate Aminotransferase, domain 1"/>
    <property type="match status" value="1"/>
</dbReference>
<evidence type="ECO:0000256" key="3">
    <source>
        <dbReference type="PIRSR" id="PIRSR000390-1"/>
    </source>
</evidence>
<evidence type="ECO:0000313" key="6">
    <source>
        <dbReference type="EMBL" id="MTH34092.1"/>
    </source>
</evidence>
<dbReference type="EMBL" id="WMIF01000005">
    <property type="protein sequence ID" value="MTH34092.1"/>
    <property type="molecule type" value="Genomic_DNA"/>
</dbReference>
<organism evidence="6 7">
    <name type="scientific">Paracoccus limosus</name>
    <dbReference type="NCBI Taxonomy" id="913252"/>
    <lineage>
        <taxon>Bacteria</taxon>
        <taxon>Pseudomonadati</taxon>
        <taxon>Pseudomonadota</taxon>
        <taxon>Alphaproteobacteria</taxon>
        <taxon>Rhodobacterales</taxon>
        <taxon>Paracoccaceae</taxon>
        <taxon>Paracoccus</taxon>
    </lineage>
</organism>
<dbReference type="CDD" id="cd00616">
    <property type="entry name" value="AHBA_syn"/>
    <property type="match status" value="1"/>
</dbReference>
<dbReference type="InterPro" id="IPR015424">
    <property type="entry name" value="PyrdxlP-dep_Trfase"/>
</dbReference>
<dbReference type="OrthoDB" id="9768668at2"/>
<dbReference type="InterPro" id="IPR015422">
    <property type="entry name" value="PyrdxlP-dep_Trfase_small"/>
</dbReference>
<feature type="modified residue" description="N6-(pyridoxal phosphate)lysine" evidence="4">
    <location>
        <position position="190"/>
    </location>
</feature>
<dbReference type="Pfam" id="PF01041">
    <property type="entry name" value="DegT_DnrJ_EryC1"/>
    <property type="match status" value="1"/>
</dbReference>